<dbReference type="AlphaFoldDB" id="A0A7I8VQS5"/>
<keyword evidence="4" id="KW-0812">Transmembrane</keyword>
<dbReference type="Pfam" id="PF16076">
    <property type="entry name" value="Acyltransf_C"/>
    <property type="match status" value="1"/>
</dbReference>
<dbReference type="PANTHER" id="PTHR10983">
    <property type="entry name" value="1-ACYLGLYCEROL-3-PHOSPHATE ACYLTRANSFERASE-RELATED"/>
    <property type="match status" value="1"/>
</dbReference>
<keyword evidence="4" id="KW-0472">Membrane</keyword>
<feature type="domain" description="Phospholipid/glycerol acyltransferase" evidence="5">
    <location>
        <begin position="97"/>
        <end position="221"/>
    </location>
</feature>
<evidence type="ECO:0000256" key="3">
    <source>
        <dbReference type="ARBA" id="ARBA00023315"/>
    </source>
</evidence>
<keyword evidence="2" id="KW-0808">Transferase</keyword>
<feature type="transmembrane region" description="Helical" evidence="4">
    <location>
        <begin position="320"/>
        <end position="342"/>
    </location>
</feature>
<dbReference type="InterPro" id="IPR002123">
    <property type="entry name" value="Plipid/glycerol_acylTrfase"/>
</dbReference>
<comment type="caution">
    <text evidence="6">The sequence shown here is derived from an EMBL/GenBank/DDBJ whole genome shotgun (WGS) entry which is preliminary data.</text>
</comment>
<protein>
    <submittedName>
        <fullName evidence="6">DgyrCDS7353</fullName>
    </submittedName>
</protein>
<organism evidence="6 7">
    <name type="scientific">Dimorphilus gyrociliatus</name>
    <dbReference type="NCBI Taxonomy" id="2664684"/>
    <lineage>
        <taxon>Eukaryota</taxon>
        <taxon>Metazoa</taxon>
        <taxon>Spiralia</taxon>
        <taxon>Lophotrochozoa</taxon>
        <taxon>Annelida</taxon>
        <taxon>Polychaeta</taxon>
        <taxon>Polychaeta incertae sedis</taxon>
        <taxon>Dinophilidae</taxon>
        <taxon>Dimorphilus</taxon>
    </lineage>
</organism>
<accession>A0A7I8VQS5</accession>
<name>A0A7I8VQS5_9ANNE</name>
<sequence length="393" mass="45971">MSNVFNSLWKQFKTLFIVHVLMGYIFVVSGLIVCGLMLLCYLTIWPWNKCLYRKIVVRLAYLHWSQFTFLAQWWSGSNATVHLENVDDLQYIGQEHNITMMNHKYDIDWLMAWVLSERLQMLGGTKIYGKSSLKLVPLIGWAWTFTESIFLKREWDKDKEIIKRDLSFLREYPDNYWVTLLLFCEGTRFTEEKLIKSNEIARKKGLKELKHHLLPRTKGFVLSMHGVKEKFSSILDLTIGFRSDGAQPTLMNVICGRPVKAELYVRRIPLSQIPTDNDENCSDWVHKLFQEKDEIYDSFVKEGEYKIGTKREIPKRPHDLITYLCWAVLLLTPLFYYIGAIFINGSLLIKIIFLLIISLATIGVRLMIMVTEIKQGSKYGTRETVNNNSKKID</sequence>
<evidence type="ECO:0000256" key="2">
    <source>
        <dbReference type="ARBA" id="ARBA00022679"/>
    </source>
</evidence>
<evidence type="ECO:0000259" key="5">
    <source>
        <dbReference type="SMART" id="SM00563"/>
    </source>
</evidence>
<dbReference type="SMART" id="SM00563">
    <property type="entry name" value="PlsC"/>
    <property type="match status" value="1"/>
</dbReference>
<dbReference type="Pfam" id="PF01553">
    <property type="entry name" value="Acyltransferase"/>
    <property type="match status" value="1"/>
</dbReference>
<dbReference type="EMBL" id="CAJFCJ010000009">
    <property type="protein sequence ID" value="CAD5118668.1"/>
    <property type="molecule type" value="Genomic_DNA"/>
</dbReference>
<proteinExistence type="inferred from homology"/>
<dbReference type="GO" id="GO:0012505">
    <property type="term" value="C:endomembrane system"/>
    <property type="evidence" value="ECO:0007669"/>
    <property type="project" value="TreeGrafter"/>
</dbReference>
<dbReference type="Proteomes" id="UP000549394">
    <property type="component" value="Unassembled WGS sequence"/>
</dbReference>
<keyword evidence="3" id="KW-0012">Acyltransferase</keyword>
<gene>
    <name evidence="6" type="ORF">DGYR_LOCUS7005</name>
</gene>
<dbReference type="OrthoDB" id="189226at2759"/>
<reference evidence="6 7" key="1">
    <citation type="submission" date="2020-08" db="EMBL/GenBank/DDBJ databases">
        <authorList>
            <person name="Hejnol A."/>
        </authorList>
    </citation>
    <scope>NUCLEOTIDE SEQUENCE [LARGE SCALE GENOMIC DNA]</scope>
</reference>
<comment type="similarity">
    <text evidence="1">Belongs to the 1-acyl-sn-glycerol-3-phosphate acyltransferase family.</text>
</comment>
<dbReference type="GO" id="GO:0003841">
    <property type="term" value="F:1-acylglycerol-3-phosphate O-acyltransferase activity"/>
    <property type="evidence" value="ECO:0007669"/>
    <property type="project" value="TreeGrafter"/>
</dbReference>
<dbReference type="PANTHER" id="PTHR10983:SF24">
    <property type="entry name" value="1-ACYLGLYCEROL-3-PHOSPHATE O-ACYLTRANSFERASE 3, ISOFORM E-RELATED"/>
    <property type="match status" value="1"/>
</dbReference>
<feature type="transmembrane region" description="Helical" evidence="4">
    <location>
        <begin position="20"/>
        <end position="44"/>
    </location>
</feature>
<dbReference type="SUPFAM" id="SSF69593">
    <property type="entry name" value="Glycerol-3-phosphate (1)-acyltransferase"/>
    <property type="match status" value="1"/>
</dbReference>
<evidence type="ECO:0000313" key="6">
    <source>
        <dbReference type="EMBL" id="CAD5118668.1"/>
    </source>
</evidence>
<evidence type="ECO:0000256" key="1">
    <source>
        <dbReference type="ARBA" id="ARBA00008655"/>
    </source>
</evidence>
<evidence type="ECO:0000313" key="7">
    <source>
        <dbReference type="Proteomes" id="UP000549394"/>
    </source>
</evidence>
<feature type="transmembrane region" description="Helical" evidence="4">
    <location>
        <begin position="348"/>
        <end position="368"/>
    </location>
</feature>
<dbReference type="InterPro" id="IPR032098">
    <property type="entry name" value="Acyltransf_C"/>
</dbReference>
<keyword evidence="4" id="KW-1133">Transmembrane helix</keyword>
<dbReference type="CDD" id="cd07990">
    <property type="entry name" value="LPLAT_LCLAT1-like"/>
    <property type="match status" value="1"/>
</dbReference>
<keyword evidence="7" id="KW-1185">Reference proteome</keyword>
<evidence type="ECO:0000256" key="4">
    <source>
        <dbReference type="SAM" id="Phobius"/>
    </source>
</evidence>